<keyword evidence="3" id="KW-0597">Phosphoprotein</keyword>
<evidence type="ECO:0000256" key="6">
    <source>
        <dbReference type="ARBA" id="ARBA00022777"/>
    </source>
</evidence>
<comment type="caution">
    <text evidence="9">The sequence shown here is derived from an EMBL/GenBank/DDBJ whole genome shotgun (WGS) entry which is preliminary data.</text>
</comment>
<name>A0A0F5Q7H4_9HYPH</name>
<evidence type="ECO:0000256" key="1">
    <source>
        <dbReference type="ARBA" id="ARBA00000085"/>
    </source>
</evidence>
<evidence type="ECO:0000256" key="5">
    <source>
        <dbReference type="ARBA" id="ARBA00022741"/>
    </source>
</evidence>
<dbReference type="EMBL" id="LANJ01000021">
    <property type="protein sequence ID" value="KKC36586.1"/>
    <property type="molecule type" value="Genomic_DNA"/>
</dbReference>
<dbReference type="SMART" id="SM00911">
    <property type="entry name" value="HWE_HK"/>
    <property type="match status" value="1"/>
</dbReference>
<keyword evidence="10" id="KW-1185">Reference proteome</keyword>
<dbReference type="GO" id="GO:0005524">
    <property type="term" value="F:ATP binding"/>
    <property type="evidence" value="ECO:0007669"/>
    <property type="project" value="UniProtKB-KW"/>
</dbReference>
<evidence type="ECO:0000259" key="8">
    <source>
        <dbReference type="SMART" id="SM00911"/>
    </source>
</evidence>
<evidence type="ECO:0000256" key="4">
    <source>
        <dbReference type="ARBA" id="ARBA00022679"/>
    </source>
</evidence>
<keyword evidence="5" id="KW-0547">Nucleotide-binding</keyword>
<comment type="catalytic activity">
    <reaction evidence="1">
        <text>ATP + protein L-histidine = ADP + protein N-phospho-L-histidine.</text>
        <dbReference type="EC" id="2.7.13.3"/>
    </reaction>
</comment>
<evidence type="ECO:0000256" key="7">
    <source>
        <dbReference type="ARBA" id="ARBA00022840"/>
    </source>
</evidence>
<evidence type="ECO:0000313" key="9">
    <source>
        <dbReference type="EMBL" id="KKC36586.1"/>
    </source>
</evidence>
<reference evidence="9 10" key="1">
    <citation type="submission" date="2015-03" db="EMBL/GenBank/DDBJ databases">
        <authorList>
            <person name="Lepp D."/>
            <person name="Hassan Y.I."/>
            <person name="Li X.-Z."/>
            <person name="Zhou T."/>
        </authorList>
    </citation>
    <scope>NUCLEOTIDE SEQUENCE [LARGE SCALE GENOMIC DNA]</scope>
    <source>
        <strain evidence="9 10">E84</strain>
    </source>
</reference>
<dbReference type="GO" id="GO:0004673">
    <property type="term" value="F:protein histidine kinase activity"/>
    <property type="evidence" value="ECO:0007669"/>
    <property type="project" value="UniProtKB-EC"/>
</dbReference>
<evidence type="ECO:0000256" key="3">
    <source>
        <dbReference type="ARBA" id="ARBA00022553"/>
    </source>
</evidence>
<dbReference type="STRING" id="1293439.WH87_13910"/>
<accession>A0A0F5Q7H4</accession>
<dbReference type="InterPro" id="IPR011102">
    <property type="entry name" value="Sig_transdc_His_kinase_HWE"/>
</dbReference>
<sequence length="315" mass="34115">MVRTLSQGLSSLSIAVLHQDADGVFDFSENLPSFWPGGPAMGQTPAGALPPHLAVQFVDARTKCLASGEEQSFEFELLNGTQQHQFSARTSLDEGSVIFVMSDITDTVARNAAFASLLREVSHRSKNLLAIVQSMSMQTANHSESIADFLAKFRGRLHALASTQDLVTESNWRGTHFRSLVNSQIRRLGVDTTQKLRIIGDNPVLNPNASLHVGLAIHELAANARLYGALADDGDSPGQIEIEASIVPDSADGSNLVIEWDETGIHHNARHHVPRFGTLVLERIAPLSVGGTARLNISRSGVTYRLIVPPDQFEA</sequence>
<proteinExistence type="predicted"/>
<dbReference type="EC" id="2.7.13.3" evidence="2"/>
<dbReference type="PATRIC" id="fig|1293439.3.peg.2516"/>
<feature type="domain" description="Signal transduction histidine kinase HWE region" evidence="8">
    <location>
        <begin position="120"/>
        <end position="202"/>
    </location>
</feature>
<gene>
    <name evidence="9" type="ORF">WH87_13910</name>
</gene>
<dbReference type="AlphaFoldDB" id="A0A0F5Q7H4"/>
<dbReference type="PANTHER" id="PTHR41523:SF7">
    <property type="entry name" value="HISTIDINE KINASE"/>
    <property type="match status" value="1"/>
</dbReference>
<dbReference type="Pfam" id="PF07536">
    <property type="entry name" value="HWE_HK"/>
    <property type="match status" value="1"/>
</dbReference>
<keyword evidence="4" id="KW-0808">Transferase</keyword>
<organism evidence="9 10">
    <name type="scientific">Devosia epidermidihirudinis</name>
    <dbReference type="NCBI Taxonomy" id="1293439"/>
    <lineage>
        <taxon>Bacteria</taxon>
        <taxon>Pseudomonadati</taxon>
        <taxon>Pseudomonadota</taxon>
        <taxon>Alphaproteobacteria</taxon>
        <taxon>Hyphomicrobiales</taxon>
        <taxon>Devosiaceae</taxon>
        <taxon>Devosia</taxon>
    </lineage>
</organism>
<evidence type="ECO:0000256" key="2">
    <source>
        <dbReference type="ARBA" id="ARBA00012438"/>
    </source>
</evidence>
<keyword evidence="6" id="KW-0418">Kinase</keyword>
<dbReference type="Proteomes" id="UP000033411">
    <property type="component" value="Unassembled WGS sequence"/>
</dbReference>
<protein>
    <recommendedName>
        <fullName evidence="2">histidine kinase</fullName>
        <ecNumber evidence="2">2.7.13.3</ecNumber>
    </recommendedName>
</protein>
<evidence type="ECO:0000313" key="10">
    <source>
        <dbReference type="Proteomes" id="UP000033411"/>
    </source>
</evidence>
<dbReference type="PANTHER" id="PTHR41523">
    <property type="entry name" value="TWO-COMPONENT SYSTEM SENSOR PROTEIN"/>
    <property type="match status" value="1"/>
</dbReference>
<keyword evidence="7" id="KW-0067">ATP-binding</keyword>